<keyword evidence="1" id="KW-1185">Reference proteome</keyword>
<dbReference type="WBParaSite" id="sdigi.contig454.g8428.t1">
    <property type="protein sequence ID" value="sdigi.contig454.g8428.t1"/>
    <property type="gene ID" value="sdigi.contig454.g8428"/>
</dbReference>
<protein>
    <submittedName>
        <fullName evidence="2">Uncharacterized protein</fullName>
    </submittedName>
</protein>
<reference evidence="2" key="1">
    <citation type="submission" date="2022-11" db="UniProtKB">
        <authorList>
            <consortium name="WormBaseParasite"/>
        </authorList>
    </citation>
    <scope>IDENTIFICATION</scope>
</reference>
<dbReference type="Proteomes" id="UP000887581">
    <property type="component" value="Unplaced"/>
</dbReference>
<sequence>MERHALRGVSVGTGPVMLKLTVFLDCRKAEELRATDMYDDDDHVGSEGASNPEDIF</sequence>
<proteinExistence type="predicted"/>
<dbReference type="AlphaFoldDB" id="A0A915PV41"/>
<accession>A0A915PV41</accession>
<name>A0A915PV41_9BILA</name>
<evidence type="ECO:0000313" key="1">
    <source>
        <dbReference type="Proteomes" id="UP000887581"/>
    </source>
</evidence>
<evidence type="ECO:0000313" key="2">
    <source>
        <dbReference type="WBParaSite" id="sdigi.contig454.g8428.t1"/>
    </source>
</evidence>
<organism evidence="1 2">
    <name type="scientific">Setaria digitata</name>
    <dbReference type="NCBI Taxonomy" id="48799"/>
    <lineage>
        <taxon>Eukaryota</taxon>
        <taxon>Metazoa</taxon>
        <taxon>Ecdysozoa</taxon>
        <taxon>Nematoda</taxon>
        <taxon>Chromadorea</taxon>
        <taxon>Rhabditida</taxon>
        <taxon>Spirurina</taxon>
        <taxon>Spiruromorpha</taxon>
        <taxon>Filarioidea</taxon>
        <taxon>Setariidae</taxon>
        <taxon>Setaria</taxon>
    </lineage>
</organism>